<feature type="domain" description="VPS9" evidence="3">
    <location>
        <begin position="233"/>
        <end position="371"/>
    </location>
</feature>
<feature type="repeat" description="ANK" evidence="1">
    <location>
        <begin position="743"/>
        <end position="775"/>
    </location>
</feature>
<feature type="compositionally biased region" description="Basic and acidic residues" evidence="2">
    <location>
        <begin position="928"/>
        <end position="938"/>
    </location>
</feature>
<dbReference type="GO" id="GO:0005085">
    <property type="term" value="F:guanyl-nucleotide exchange factor activity"/>
    <property type="evidence" value="ECO:0007669"/>
    <property type="project" value="TreeGrafter"/>
</dbReference>
<dbReference type="GO" id="GO:0005769">
    <property type="term" value="C:early endosome"/>
    <property type="evidence" value="ECO:0007669"/>
    <property type="project" value="TreeGrafter"/>
</dbReference>
<dbReference type="SMART" id="SM00167">
    <property type="entry name" value="VPS9"/>
    <property type="match status" value="1"/>
</dbReference>
<feature type="repeat" description="ANK" evidence="1">
    <location>
        <begin position="776"/>
        <end position="808"/>
    </location>
</feature>
<reference evidence="4 5" key="1">
    <citation type="submission" date="2012-03" db="EMBL/GenBank/DDBJ databases">
        <title>Whole Genome Assembly of Papio anubis.</title>
        <authorList>
            <person name="Liu Y.L."/>
            <person name="Abraham K.A."/>
            <person name="Akbar H.A."/>
            <person name="Ali S.A."/>
            <person name="Anosike U.A."/>
            <person name="Aqrawi P.A."/>
            <person name="Arias F.A."/>
            <person name="Attaway T.A."/>
            <person name="Awwad R.A."/>
            <person name="Babu C.B."/>
            <person name="Bandaranaike D.B."/>
            <person name="Battles P.B."/>
            <person name="Bell A.B."/>
            <person name="Beltran B.B."/>
            <person name="Berhane-Mersha D.B."/>
            <person name="Bess C.B."/>
            <person name="Bickham C.B."/>
            <person name="Bolden T.B."/>
            <person name="Carter K.C."/>
            <person name="Chau D.C."/>
            <person name="Chavez A.C."/>
            <person name="Clerc-Blankenburg K.C."/>
            <person name="Coyle M.C."/>
            <person name="Dao M.D."/>
            <person name="Davila M.L.D."/>
            <person name="Davy-Carroll L.D."/>
            <person name="Denson S.D."/>
            <person name="Dinh H.D."/>
            <person name="Fernandez S.F."/>
            <person name="Fernando P.F."/>
            <person name="Forbes L.F."/>
            <person name="Francis C.F."/>
            <person name="Francisco L.F."/>
            <person name="Fu Q.F."/>
            <person name="Garcia-Iii R.G."/>
            <person name="Garrett T.G."/>
            <person name="Gross S.G."/>
            <person name="Gubbala S.G."/>
            <person name="Hirani K.H."/>
            <person name="Hogues M.H."/>
            <person name="Hollins B.H."/>
            <person name="Jackson L.J."/>
            <person name="Javaid M.J."/>
            <person name="Jhangiani S.J."/>
            <person name="Johnson A.J."/>
            <person name="Johnson B.J."/>
            <person name="Jones J.J."/>
            <person name="Joshi V.J."/>
            <person name="Kalu J.K."/>
            <person name="Khan N.K."/>
            <person name="Korchina V.K."/>
            <person name="Kovar C.K."/>
            <person name="Lago L.L."/>
            <person name="Lara F.L."/>
            <person name="Le T.-K.L."/>
            <person name="Lee S.L."/>
            <person name="Legall-Iii F.L."/>
            <person name="Lemon S.L."/>
            <person name="Liu J.L."/>
            <person name="Liu Y.-S.L."/>
            <person name="Liyanage D.L."/>
            <person name="Lopez J.L."/>
            <person name="Lorensuhewa L.L."/>
            <person name="Mata R.M."/>
            <person name="Mathew T.M."/>
            <person name="Mercado C.M."/>
            <person name="Mercado I.M."/>
            <person name="Morales K.M."/>
            <person name="Morgan M.M."/>
            <person name="Munidasa M.M."/>
            <person name="Ngo D.N."/>
            <person name="Nguyen L.N."/>
            <person name="Nguyen T.N."/>
            <person name="Nguyen N.N."/>
            <person name="Obregon M.O."/>
            <person name="Okwuonu G.O."/>
            <person name="Ongeri F.O."/>
            <person name="Onwere C.O."/>
            <person name="Osifeso I.O."/>
            <person name="Parra A.P."/>
            <person name="Patil S.P."/>
            <person name="Perez A.P."/>
            <person name="Perez Y.P."/>
            <person name="Pham C.P."/>
            <person name="Pu L.-L.P."/>
            <person name="Puazo M.P."/>
            <person name="Quiroz J.Q."/>
            <person name="Rouhana J.R."/>
            <person name="Ruiz M.R."/>
            <person name="Ruiz S.-J.R."/>
            <person name="Saada N.S."/>
            <person name="Santibanez J.S."/>
            <person name="Scheel M.S."/>
            <person name="Schneider B.S."/>
            <person name="Simmons D.S."/>
            <person name="Sisson I.S."/>
            <person name="Tang L.-Y.T."/>
            <person name="Thornton R.T."/>
            <person name="Tisius J.T."/>
            <person name="Toledanes G.T."/>
            <person name="Trejos Z.T."/>
            <person name="Usmani K.U."/>
            <person name="Varghese R.V."/>
            <person name="Vattathil S.V."/>
            <person name="Vee V.V."/>
            <person name="Walker D.W."/>
            <person name="Weissenberger G.W."/>
            <person name="White C.W."/>
            <person name="Williams A.W."/>
            <person name="Woodworth J.W."/>
            <person name="Wright R.W."/>
            <person name="Zhu Y.Z."/>
            <person name="Han Y.H."/>
            <person name="Newsham I.N."/>
            <person name="Nazareth L.N."/>
            <person name="Worley K.W."/>
            <person name="Muzny D.M."/>
            <person name="Rogers J.R."/>
            <person name="Gibbs R.G."/>
        </authorList>
    </citation>
    <scope>NUCLEOTIDE SEQUENCE [LARGE SCALE GENOMIC DNA]</scope>
</reference>
<dbReference type="FunFam" id="1.25.40.20:FF:000087">
    <property type="entry name" value="Ankyrin repeat domain-containing protein 27"/>
    <property type="match status" value="1"/>
</dbReference>
<dbReference type="PANTHER" id="PTHR24170">
    <property type="entry name" value="ANKYRIN REPEAT DOMAIN-CONTAINING PROTEIN 27"/>
    <property type="match status" value="1"/>
</dbReference>
<name>A0A8I5NVY3_PAPAN</name>
<dbReference type="GO" id="GO:0005886">
    <property type="term" value="C:plasma membrane"/>
    <property type="evidence" value="ECO:0007669"/>
    <property type="project" value="TreeGrafter"/>
</dbReference>
<dbReference type="AlphaFoldDB" id="A0A8I5NVY3"/>
<evidence type="ECO:0000256" key="1">
    <source>
        <dbReference type="PROSITE-ProRule" id="PRU00023"/>
    </source>
</evidence>
<dbReference type="InterPro" id="IPR002110">
    <property type="entry name" value="Ankyrin_rpt"/>
</dbReference>
<dbReference type="Proteomes" id="UP000028761">
    <property type="component" value="Chromosome 20"/>
</dbReference>
<dbReference type="InterPro" id="IPR003123">
    <property type="entry name" value="VPS9"/>
</dbReference>
<dbReference type="GeneTree" id="ENSGT00940000157021"/>
<dbReference type="InterPro" id="IPR051248">
    <property type="entry name" value="UPF0507/Ank_repeat_27"/>
</dbReference>
<dbReference type="PANTHER" id="PTHR24170:SF2">
    <property type="entry name" value="ANKYRIN REPEAT DOMAIN-CONTAINING PROTEIN 27"/>
    <property type="match status" value="1"/>
</dbReference>
<dbReference type="GO" id="GO:0043005">
    <property type="term" value="C:neuron projection"/>
    <property type="evidence" value="ECO:0007669"/>
    <property type="project" value="TreeGrafter"/>
</dbReference>
<dbReference type="Gene3D" id="1.25.40.20">
    <property type="entry name" value="Ankyrin repeat-containing domain"/>
    <property type="match status" value="2"/>
</dbReference>
<dbReference type="PROSITE" id="PS50297">
    <property type="entry name" value="ANK_REP_REGION"/>
    <property type="match status" value="7"/>
</dbReference>
<dbReference type="GO" id="GO:0005770">
    <property type="term" value="C:late endosome"/>
    <property type="evidence" value="ECO:0007669"/>
    <property type="project" value="TreeGrafter"/>
</dbReference>
<dbReference type="Pfam" id="PF02204">
    <property type="entry name" value="VPS9"/>
    <property type="match status" value="1"/>
</dbReference>
<dbReference type="Pfam" id="PF00023">
    <property type="entry name" value="Ank"/>
    <property type="match status" value="2"/>
</dbReference>
<dbReference type="SUPFAM" id="SSF109993">
    <property type="entry name" value="VPS9 domain"/>
    <property type="match status" value="1"/>
</dbReference>
<dbReference type="Gene3D" id="1.20.1050.80">
    <property type="entry name" value="VPS9 domain"/>
    <property type="match status" value="1"/>
</dbReference>
<feature type="repeat" description="ANK" evidence="1">
    <location>
        <begin position="677"/>
        <end position="709"/>
    </location>
</feature>
<accession>A0A8I5NVY3</accession>
<dbReference type="SUPFAM" id="SSF48403">
    <property type="entry name" value="Ankyrin repeat"/>
    <property type="match status" value="1"/>
</dbReference>
<proteinExistence type="predicted"/>
<feature type="region of interest" description="Disordered" evidence="2">
    <location>
        <begin position="895"/>
        <end position="956"/>
    </location>
</feature>
<feature type="repeat" description="ANK" evidence="1">
    <location>
        <begin position="462"/>
        <end position="494"/>
    </location>
</feature>
<evidence type="ECO:0000313" key="5">
    <source>
        <dbReference type="Proteomes" id="UP000028761"/>
    </source>
</evidence>
<feature type="compositionally biased region" description="Low complexity" evidence="2">
    <location>
        <begin position="572"/>
        <end position="592"/>
    </location>
</feature>
<reference evidence="4" key="3">
    <citation type="submission" date="2025-09" db="UniProtKB">
        <authorList>
            <consortium name="Ensembl"/>
        </authorList>
    </citation>
    <scope>IDENTIFICATION</scope>
</reference>
<dbReference type="CDD" id="cd22885">
    <property type="entry name" value="ANKRD27_zf1"/>
    <property type="match status" value="1"/>
</dbReference>
<keyword evidence="1" id="KW-0040">ANK repeat</keyword>
<keyword evidence="5" id="KW-1185">Reference proteome</keyword>
<organism evidence="4 5">
    <name type="scientific">Papio anubis</name>
    <name type="common">Olive baboon</name>
    <dbReference type="NCBI Taxonomy" id="9555"/>
    <lineage>
        <taxon>Eukaryota</taxon>
        <taxon>Metazoa</taxon>
        <taxon>Chordata</taxon>
        <taxon>Craniata</taxon>
        <taxon>Vertebrata</taxon>
        <taxon>Euteleostomi</taxon>
        <taxon>Mammalia</taxon>
        <taxon>Eutheria</taxon>
        <taxon>Euarchontoglires</taxon>
        <taxon>Primates</taxon>
        <taxon>Haplorrhini</taxon>
        <taxon>Catarrhini</taxon>
        <taxon>Cercopithecidae</taxon>
        <taxon>Cercopithecinae</taxon>
        <taxon>Papio</taxon>
    </lineage>
</organism>
<dbReference type="GO" id="GO:0030133">
    <property type="term" value="C:transport vesicle"/>
    <property type="evidence" value="ECO:0007669"/>
    <property type="project" value="TreeGrafter"/>
</dbReference>
<feature type="compositionally biased region" description="Polar residues" evidence="2">
    <location>
        <begin position="898"/>
        <end position="926"/>
    </location>
</feature>
<dbReference type="FunFam" id="1.25.40.20:FF:001224">
    <property type="entry name" value="Ankyrin repeat domain 27"/>
    <property type="match status" value="1"/>
</dbReference>
<dbReference type="GO" id="GO:0000149">
    <property type="term" value="F:SNARE binding"/>
    <property type="evidence" value="ECO:0007669"/>
    <property type="project" value="TreeGrafter"/>
</dbReference>
<feature type="repeat" description="ANK" evidence="1">
    <location>
        <begin position="495"/>
        <end position="527"/>
    </location>
</feature>
<dbReference type="GO" id="GO:0097422">
    <property type="term" value="C:tubular endosome"/>
    <property type="evidence" value="ECO:0007669"/>
    <property type="project" value="TreeGrafter"/>
</dbReference>
<protein>
    <submittedName>
        <fullName evidence="4">Ankyrin repeat domain 27</fullName>
    </submittedName>
</protein>
<feature type="repeat" description="ANK" evidence="1">
    <location>
        <begin position="710"/>
        <end position="742"/>
    </location>
</feature>
<sequence length="980" mass="109241">MALYDEDLLKNPFYLALQKWRPDLCSKVAQIHGIVLVPCKGSLSSSIQSTCQFESYILIPVEEHFQTLNGKDVFIQGNRIKLGAGFACLLSVPVLFEETFYNEKEESFSILCIAHPLEKRESSEEPLAPSDPFSLKTIEDVREFLGRHSERFDRNIASFHRTFRECERKSLRHHIDSANALYTKCLQQLLRDSHLKMLAKQEAQMSLMKQAVEMYVHHEIYDLIFKYVGTMEASEDAAFNKITRSLQDLQQKDIGVKPEFSFNIPRAKRELAQLNKCTSPQQKLVCLRKVVQLITQSPSQRVNLETMCADDLLSVLLYLLVKTEIPNWMANLSYIKNFRFSSSAKDELGYCLTSFEAAIEYIRQGSLSAKPPESEGFGDRLFLKQRMSLLSQMTSSPTDCLFKHIASGNQKEVERLLSQEDHDKDAVQKMCHPLCFCDDCEKLVSGRLNDPSVVTPFSRDDRGHTPLHVAALCGQASLIDLLVSKGAVVNATDYHGATPLHLACQKGYQSVTLLLLHYKASAEVQDNNGNTPLHLACTYGHEDILSIMEAHHLSFERRQKASEAPVQSPQRSVDSISQESSTSSFSSMSAGSRQEETKKDYREVEKLLRAVADGDLEMVRYLLEWTEEDLEDAEDTVSAADLEFCHPLCQCPKCAPAQKRLAKVPTSGLGVNVTSQDGSSPLHVAALHGRVDLIPLLLKHGANAGARNADQAVPLHLACQQGHFQVVKCLLDSNAKPNKKDLSGNTPLIYACSGGHHEVAALLLQHGASINASNNKGNTALHEAVIEKHVFVVELLLLHGASAQVLNKRQRTAVDCAEQNSKIMELLQVVPSCVASLDDVAETDRREYVTVKIRKKWNSKLYDLPDEPFTRQFYFVHSAGQFKGKTSREIMARDRSVPNLTEGSLHQPGRQSVTLRQNNPPAQSGSHAAEKGNSDWPERPGLTQTGPGHRRMLRRHTVEDAVVSQGLEAAAPQEVSASRS</sequence>
<dbReference type="FunFam" id="1.20.1050.80:FF:000004">
    <property type="entry name" value="ankyrin repeat domain-containing protein 27"/>
    <property type="match status" value="1"/>
</dbReference>
<dbReference type="GO" id="GO:0045022">
    <property type="term" value="P:early endosome to late endosome transport"/>
    <property type="evidence" value="ECO:0007669"/>
    <property type="project" value="TreeGrafter"/>
</dbReference>
<dbReference type="CDD" id="cd22886">
    <property type="entry name" value="ANKRD27_zf2"/>
    <property type="match status" value="1"/>
</dbReference>
<dbReference type="GO" id="GO:0048812">
    <property type="term" value="P:neuron projection morphogenesis"/>
    <property type="evidence" value="ECO:0007669"/>
    <property type="project" value="TreeGrafter"/>
</dbReference>
<dbReference type="PROSITE" id="PS51205">
    <property type="entry name" value="VPS9"/>
    <property type="match status" value="1"/>
</dbReference>
<evidence type="ECO:0000256" key="2">
    <source>
        <dbReference type="SAM" id="MobiDB-lite"/>
    </source>
</evidence>
<evidence type="ECO:0000313" key="4">
    <source>
        <dbReference type="Ensembl" id="ENSPANP00000054606.1"/>
    </source>
</evidence>
<feature type="region of interest" description="Disordered" evidence="2">
    <location>
        <begin position="558"/>
        <end position="599"/>
    </location>
</feature>
<evidence type="ECO:0000259" key="3">
    <source>
        <dbReference type="PROSITE" id="PS51205"/>
    </source>
</evidence>
<dbReference type="Pfam" id="PF12796">
    <property type="entry name" value="Ank_2"/>
    <property type="match status" value="2"/>
</dbReference>
<gene>
    <name evidence="4" type="primary">ANKRD27</name>
</gene>
<dbReference type="PRINTS" id="PR01415">
    <property type="entry name" value="ANKYRIN"/>
</dbReference>
<dbReference type="InterPro" id="IPR037191">
    <property type="entry name" value="VPS9_dom_sf"/>
</dbReference>
<dbReference type="PROSITE" id="PS50088">
    <property type="entry name" value="ANK_REPEAT"/>
    <property type="match status" value="7"/>
</dbReference>
<dbReference type="SMART" id="SM00248">
    <property type="entry name" value="ANK"/>
    <property type="match status" value="7"/>
</dbReference>
<feature type="repeat" description="ANK" evidence="1">
    <location>
        <begin position="528"/>
        <end position="560"/>
    </location>
</feature>
<dbReference type="Ensembl" id="ENSPANT00000081577.1">
    <property type="protein sequence ID" value="ENSPANP00000054606.1"/>
    <property type="gene ID" value="ENSPANG00000030136.2"/>
</dbReference>
<reference evidence="4" key="2">
    <citation type="submission" date="2025-08" db="UniProtKB">
        <authorList>
            <consortium name="Ensembl"/>
        </authorList>
    </citation>
    <scope>IDENTIFICATION</scope>
</reference>
<dbReference type="InterPro" id="IPR036770">
    <property type="entry name" value="Ankyrin_rpt-contain_sf"/>
</dbReference>